<comment type="caution">
    <text evidence="3">The sequence shown here is derived from an EMBL/GenBank/DDBJ whole genome shotgun (WGS) entry which is preliminary data.</text>
</comment>
<reference evidence="3 4" key="1">
    <citation type="journal article" date="2015" name="Stand. Genomic Sci.">
        <title>Genomic Encyclopedia of Bacterial and Archaeal Type Strains, Phase III: the genomes of soil and plant-associated and newly described type strains.</title>
        <authorList>
            <person name="Whitman W.B."/>
            <person name="Woyke T."/>
            <person name="Klenk H.P."/>
            <person name="Zhou Y."/>
            <person name="Lilburn T.G."/>
            <person name="Beck B.J."/>
            <person name="De Vos P."/>
            <person name="Vandamme P."/>
            <person name="Eisen J.A."/>
            <person name="Garrity G."/>
            <person name="Hugenholtz P."/>
            <person name="Kyrpides N.C."/>
        </authorList>
    </citation>
    <scope>NUCLEOTIDE SEQUENCE [LARGE SCALE GENOMIC DNA]</scope>
    <source>
        <strain evidence="3 4">A3</strain>
    </source>
</reference>
<gene>
    <name evidence="3" type="ORF">EV148_104180</name>
</gene>
<feature type="domain" description="YdbS-like PH" evidence="2">
    <location>
        <begin position="60"/>
        <end position="115"/>
    </location>
</feature>
<dbReference type="PANTHER" id="PTHR37938:SF1">
    <property type="entry name" value="BLL0215 PROTEIN"/>
    <property type="match status" value="1"/>
</dbReference>
<dbReference type="RefSeq" id="WP_131997197.1">
    <property type="nucleotide sequence ID" value="NZ_JACGXM010000010.1"/>
</dbReference>
<keyword evidence="1" id="KW-0472">Membrane</keyword>
<evidence type="ECO:0000256" key="1">
    <source>
        <dbReference type="SAM" id="Phobius"/>
    </source>
</evidence>
<dbReference type="Proteomes" id="UP000294862">
    <property type="component" value="Unassembled WGS sequence"/>
</dbReference>
<dbReference type="PANTHER" id="PTHR37938">
    <property type="entry name" value="BLL0215 PROTEIN"/>
    <property type="match status" value="1"/>
</dbReference>
<evidence type="ECO:0000259" key="2">
    <source>
        <dbReference type="Pfam" id="PF03703"/>
    </source>
</evidence>
<proteinExistence type="predicted"/>
<dbReference type="EMBL" id="SLWQ01000004">
    <property type="protein sequence ID" value="TCO40818.1"/>
    <property type="molecule type" value="Genomic_DNA"/>
</dbReference>
<keyword evidence="4" id="KW-1185">Reference proteome</keyword>
<keyword evidence="1" id="KW-0812">Transmembrane</keyword>
<organism evidence="3 4">
    <name type="scientific">Dokdonella fugitiva</name>
    <dbReference type="NCBI Taxonomy" id="328517"/>
    <lineage>
        <taxon>Bacteria</taxon>
        <taxon>Pseudomonadati</taxon>
        <taxon>Pseudomonadota</taxon>
        <taxon>Gammaproteobacteria</taxon>
        <taxon>Lysobacterales</taxon>
        <taxon>Rhodanobacteraceae</taxon>
        <taxon>Dokdonella</taxon>
    </lineage>
</organism>
<dbReference type="OrthoDB" id="155986at2"/>
<protein>
    <submittedName>
        <fullName evidence="3">PH (Pleckstrin Homology) domain-containing protein</fullName>
    </submittedName>
</protein>
<accession>A0A4R2IBJ4</accession>
<feature type="transmembrane region" description="Helical" evidence="1">
    <location>
        <begin position="28"/>
        <end position="48"/>
    </location>
</feature>
<dbReference type="Pfam" id="PF03703">
    <property type="entry name" value="bPH_2"/>
    <property type="match status" value="1"/>
</dbReference>
<sequence length="148" mass="16511">MSYLDESLAPGETVVARFDLHWTAKWRLIVFLLLAIPTLGLALLAALYEWLRLRSIEQGVTNRRVVRKTGIMSRETTELRLASIETIDLRQSAWGRLFGYGDVVLTGRGETAMIFTRLDAPLAAKRAIEGAYATNVEATRGHPAEHTS</sequence>
<evidence type="ECO:0000313" key="4">
    <source>
        <dbReference type="Proteomes" id="UP000294862"/>
    </source>
</evidence>
<name>A0A4R2IBJ4_9GAMM</name>
<dbReference type="AlphaFoldDB" id="A0A4R2IBJ4"/>
<dbReference type="InterPro" id="IPR005182">
    <property type="entry name" value="YdbS-like_PH"/>
</dbReference>
<evidence type="ECO:0000313" key="3">
    <source>
        <dbReference type="EMBL" id="TCO40818.1"/>
    </source>
</evidence>
<keyword evidence="1" id="KW-1133">Transmembrane helix</keyword>